<dbReference type="InterPro" id="IPR036179">
    <property type="entry name" value="Ig-like_dom_sf"/>
</dbReference>
<keyword evidence="3" id="KW-1185">Reference proteome</keyword>
<proteinExistence type="predicted"/>
<dbReference type="InterPro" id="IPR013783">
    <property type="entry name" value="Ig-like_fold"/>
</dbReference>
<dbReference type="Gene3D" id="2.60.40.10">
    <property type="entry name" value="Immunoglobulins"/>
    <property type="match status" value="1"/>
</dbReference>
<dbReference type="AlphaFoldDB" id="A0ABD3XH38"/>
<dbReference type="Proteomes" id="UP001634394">
    <property type="component" value="Unassembled WGS sequence"/>
</dbReference>
<organism evidence="2 3">
    <name type="scientific">Sinanodonta woodiana</name>
    <name type="common">Chinese pond mussel</name>
    <name type="synonym">Anodonta woodiana</name>
    <dbReference type="NCBI Taxonomy" id="1069815"/>
    <lineage>
        <taxon>Eukaryota</taxon>
        <taxon>Metazoa</taxon>
        <taxon>Spiralia</taxon>
        <taxon>Lophotrochozoa</taxon>
        <taxon>Mollusca</taxon>
        <taxon>Bivalvia</taxon>
        <taxon>Autobranchia</taxon>
        <taxon>Heteroconchia</taxon>
        <taxon>Palaeoheterodonta</taxon>
        <taxon>Unionida</taxon>
        <taxon>Unionoidea</taxon>
        <taxon>Unionidae</taxon>
        <taxon>Unioninae</taxon>
        <taxon>Sinanodonta</taxon>
    </lineage>
</organism>
<sequence>MAEFRRILLLVTLVNADAGVLSEAGNNLKYVCQGDSVQAFQNIDFDRCNSRIVLKMNGERDKLIAFWSMQNCTQNSTLAKVYKDRVFLDQNQGTLTIHNLHYFDQGKYVVISWKDKLPSIKETEINVMVPPSKDCKPTIVRLGSKLYASLKVSDCGTPVPTLYWKSNGGINDTNQPILTITQGTEYRTYYACIQSPALQCSKSQMPQDYCSNFTIDGNPEKPQNYKTSIQSVQKESLLPETQTSTVVNESDVEMQHLSRVAEPSTAVISSNDPQLGQKKHPIKREEIGPYGDCCTFCGKGRKAMFILSCEHFGHQYMPACFECGNSYLPCKRCRALHTHDLFR</sequence>
<evidence type="ECO:0000313" key="2">
    <source>
        <dbReference type="EMBL" id="KAL3885559.1"/>
    </source>
</evidence>
<gene>
    <name evidence="2" type="ORF">ACJMK2_025610</name>
</gene>
<dbReference type="EMBL" id="JBJQND010000002">
    <property type="protein sequence ID" value="KAL3885559.1"/>
    <property type="molecule type" value="Genomic_DNA"/>
</dbReference>
<name>A0ABD3XH38_SINWO</name>
<reference evidence="2 3" key="1">
    <citation type="submission" date="2024-11" db="EMBL/GenBank/DDBJ databases">
        <title>Chromosome-level genome assembly of the freshwater bivalve Anodonta woodiana.</title>
        <authorList>
            <person name="Chen X."/>
        </authorList>
    </citation>
    <scope>NUCLEOTIDE SEQUENCE [LARGE SCALE GENOMIC DNA]</scope>
    <source>
        <strain evidence="2">MN2024</strain>
        <tissue evidence="2">Gills</tissue>
    </source>
</reference>
<evidence type="ECO:0000313" key="3">
    <source>
        <dbReference type="Proteomes" id="UP001634394"/>
    </source>
</evidence>
<feature type="signal peptide" evidence="1">
    <location>
        <begin position="1"/>
        <end position="18"/>
    </location>
</feature>
<keyword evidence="1" id="KW-0732">Signal</keyword>
<feature type="chain" id="PRO_5044894038" description="Ig-like domain-containing protein" evidence="1">
    <location>
        <begin position="19"/>
        <end position="343"/>
    </location>
</feature>
<evidence type="ECO:0008006" key="4">
    <source>
        <dbReference type="Google" id="ProtNLM"/>
    </source>
</evidence>
<dbReference type="SUPFAM" id="SSF48726">
    <property type="entry name" value="Immunoglobulin"/>
    <property type="match status" value="1"/>
</dbReference>
<comment type="caution">
    <text evidence="2">The sequence shown here is derived from an EMBL/GenBank/DDBJ whole genome shotgun (WGS) entry which is preliminary data.</text>
</comment>
<protein>
    <recommendedName>
        <fullName evidence="4">Ig-like domain-containing protein</fullName>
    </recommendedName>
</protein>
<evidence type="ECO:0000256" key="1">
    <source>
        <dbReference type="SAM" id="SignalP"/>
    </source>
</evidence>
<accession>A0ABD3XH38</accession>